<feature type="compositionally biased region" description="Polar residues" evidence="1">
    <location>
        <begin position="1727"/>
        <end position="1738"/>
    </location>
</feature>
<feature type="compositionally biased region" description="Polar residues" evidence="1">
    <location>
        <begin position="442"/>
        <end position="464"/>
    </location>
</feature>
<reference evidence="2" key="2">
    <citation type="submission" date="2020-05" db="UniProtKB">
        <authorList>
            <consortium name="EnsemblMetazoa"/>
        </authorList>
    </citation>
    <scope>IDENTIFICATION</scope>
    <source>
        <strain evidence="2">LVP_AGWG</strain>
    </source>
</reference>
<feature type="compositionally biased region" description="Low complexity" evidence="1">
    <location>
        <begin position="1183"/>
        <end position="1195"/>
    </location>
</feature>
<feature type="compositionally biased region" description="Basic and acidic residues" evidence="1">
    <location>
        <begin position="291"/>
        <end position="300"/>
    </location>
</feature>
<feature type="region of interest" description="Disordered" evidence="1">
    <location>
        <begin position="918"/>
        <end position="950"/>
    </location>
</feature>
<feature type="compositionally biased region" description="Basic and acidic residues" evidence="1">
    <location>
        <begin position="1668"/>
        <end position="1689"/>
    </location>
</feature>
<evidence type="ECO:0000313" key="2">
    <source>
        <dbReference type="EnsemblMetazoa" id="AAEL004972-PG"/>
    </source>
</evidence>
<feature type="region of interest" description="Disordered" evidence="1">
    <location>
        <begin position="1668"/>
        <end position="1741"/>
    </location>
</feature>
<feature type="compositionally biased region" description="Polar residues" evidence="1">
    <location>
        <begin position="319"/>
        <end position="341"/>
    </location>
</feature>
<feature type="compositionally biased region" description="Polar residues" evidence="1">
    <location>
        <begin position="1433"/>
        <end position="1462"/>
    </location>
</feature>
<feature type="region of interest" description="Disordered" evidence="1">
    <location>
        <begin position="98"/>
        <end position="539"/>
    </location>
</feature>
<sequence>MATQTIPTPQPSRGANPQLKSLVYSKYRELLGSYNGKANEILQSYPAYMVKEDKGFDFVDNYGGPPQSTIGSSARRIQAQLPAEPPACVQNAMMRRDKQPFTYTPGGIDLSQIKSPRMAKRISRNAQSEGVSNQPKVSPLAQNNNTSNSSSSQPAVSPAATLGAAAMGMPFQVFPTGPPAPPPPPPPSVARKPTQGQTNGNSAPAPPPPPPPPVLSVEKKTPVPQSFEPPPMGCRPEIKIPPNPMANLRKAPRPQPKNDFWIEEYRNEKRNDLPNPVQQMPVYSTREADEEVAKNTHNRTDQLTVRNDSPNRSPSPSNLTKSLENGSQVSTMKTPPVYSQSPVPPNLPPPITPTKLSQPSSTLSIDSTSKQTKEQSPKPRQKSPPLSTPPSPPTNGTSVSTQNTAPTTITNSTTVKPPTAQKPAPQALGSLYIPPPHEAFANSKQSLLTQTSPPWMSSRQNSVKEQPEWVHKEDPDYLGSKVSSASKSNSNEFAVKSSESITAAPPSPPKPAPVPKPQQSPQPTTSVSRPQTIELPSPAISQTHYIQLQNPKVTPQPIVQQAPVGTMPTLRSYQQTPVYVQNQEYSPQPATTQKERIIPIQMEQSPIKTPASAPSFAPPPYYSPGPQYNTVQSPLTVGYPGPHSGFTTPTAMYSNPNHFVNQGYNNINYPPASPQHPMYQQHHQHYQQQPPPMQQQQQHQQMMHQQRMQQQTPTQQPGGVRIIPIKVDNDNETTATTVRGPLSQTPAIIQSGDHRYIIHDIPLEAKLRFLKNRLSDPRSHNNPQAWNGNSAPNQSRSFRVLQQITDTMEDAESGSTPKPSNEQQQQQQQHQQSNSNVEGTENQMRRLQLSKDDKALMNRVKNQVDGEVYLHNEEDPRYRGAAIPSKAFRYLQNMTDGGQASNPNSAGSSNRSNQMFVQNRGNASESEDETARQYVPPSEQRVEEPKKYTGSAIPSRSFKMLQAMTQSDAPADTNASEIEGSQNLPCNGEIRYSPYPYPLQPHYCCNPNWHYYDPNNPQFYPHAPPPPPHHAPGYYYPPPPPPPHGHYDRNSYYAGYMSPHPFYYPQEPCSPCTPPPYYQVGQPQIAYCENVVPESPTHSYVITTPPPRLIVTPIHESADSDVESTLSDFNNPLTRSQSSLQRLSERLANFSTSPEKMIPNVSESVVRCSPSSPLNERYRTFEESTSSAPSSQSECSDSEEEGRKSLAQTSAITAAIKEPIQNGTDGDEEHDNQEDEESSDESEDETTVGYESSPQEHLPHQLSVIFEEESVYSSSANASRRASVCSNSSTLSDCSSTLANDLDDDDRNTNELNGVQFDRGNHTDDDIDRLDDEELTDEGDMVSKETHIASTTKHDSEGVIESEEESATEEEDGEEEDESTDQEEIESTSTADKTVVDTTKDNEDDDSTESEDEYSEAEETETESDDEEEDDNAMNSDVTVTITIPSMSSKSLNDCTIDNNSVIEKDDESKPTFTVDYEDDSNVSVCVSLSLKAKPATSEEPNKEYENHNDVNTQDETENEKEEDDEEIDFWSQIGEEDEMSRPSRSYSRDFWSSREASVDRDGEWNQENDEDTNDDGDTDFWSSENGPTEAIDLWKKDPIVETFLDRQKNENTTDSIDFWQSENERMFNSFYSKRNQDRDAEKDCALMDENNNSSTWEKIEKLPDAELNAIEDKNDDKVVAEKSATSKDSEEEVTETESSEEESEDDSEEYETTNTSKEESDVEENGIQNGDNSNPTVTEAKLPEIVLKKAPVAEKTDHKCNGILSAINTITKEDDKKLSVRDRISIFENQTNTPSLEVPLRQKSSESSIRSRPSSMIKTSAEESEMEDDSGMTSDVSKPISEVETDSECFPEMRKMTRYQRAATHSRLFKLLQDESNNGDSDDEEAERLASIDYTEIQAASDERNEDHPRHSSFSKYNGSSFDDSSSTSNTASDRRDRLSLPIRHQSSSGIESMSSSTSSASPVSGVTNEKLAEELVQSLLMKKKGRLFRNLPLEKLHAAAMKILQEDLESNGTLSSIEDNILTVDSTPALTPQEFKSEYQNSYADYYDTWNESTGKSSPLENGGPEAVPSKAFRNLQDSTTRKSNSWSARCPRVLSSKSISRLADVRETDASETSAYPRSRPLSRASNHSPYPTFSGLIEESPSGSRSPYKQSKHSNF</sequence>
<feature type="compositionally biased region" description="Low complexity" evidence="1">
    <location>
        <begin position="1948"/>
        <end position="1966"/>
    </location>
</feature>
<evidence type="ECO:0000313" key="3">
    <source>
        <dbReference type="Proteomes" id="UP000008820"/>
    </source>
</evidence>
<dbReference type="EnsemblMetazoa" id="AAEL004972-RC">
    <property type="protein sequence ID" value="AAEL004972-PC"/>
    <property type="gene ID" value="AAEL004972"/>
</dbReference>
<feature type="compositionally biased region" description="Pro residues" evidence="1">
    <location>
        <begin position="227"/>
        <end position="244"/>
    </location>
</feature>
<feature type="compositionally biased region" description="Polar residues" evidence="1">
    <location>
        <begin position="813"/>
        <end position="822"/>
    </location>
</feature>
<feature type="region of interest" description="Disordered" evidence="1">
    <location>
        <begin position="1162"/>
        <end position="1588"/>
    </location>
</feature>
<feature type="region of interest" description="Disordered" evidence="1">
    <location>
        <begin position="2106"/>
        <end position="2160"/>
    </location>
</feature>
<feature type="region of interest" description="Disordered" evidence="1">
    <location>
        <begin position="676"/>
        <end position="719"/>
    </location>
</feature>
<feature type="compositionally biased region" description="Basic and acidic residues" evidence="1">
    <location>
        <begin position="1902"/>
        <end position="1911"/>
    </location>
</feature>
<feature type="compositionally biased region" description="Acidic residues" evidence="1">
    <location>
        <begin position="1565"/>
        <end position="1579"/>
    </location>
</feature>
<feature type="compositionally biased region" description="Basic and acidic residues" evidence="1">
    <location>
        <begin position="465"/>
        <end position="475"/>
    </location>
</feature>
<feature type="region of interest" description="Disordered" evidence="1">
    <location>
        <begin position="1787"/>
        <end position="1854"/>
    </location>
</feature>
<accession>A0A6I8TA83</accession>
<evidence type="ECO:0000256" key="1">
    <source>
        <dbReference type="SAM" id="MobiDB-lite"/>
    </source>
</evidence>
<feature type="compositionally biased region" description="Acidic residues" evidence="1">
    <location>
        <begin position="1325"/>
        <end position="1340"/>
    </location>
</feature>
<feature type="compositionally biased region" description="Pro residues" evidence="1">
    <location>
        <begin position="176"/>
        <end position="188"/>
    </location>
</feature>
<feature type="compositionally biased region" description="Acidic residues" evidence="1">
    <location>
        <begin position="1402"/>
        <end position="1432"/>
    </location>
</feature>
<feature type="compositionally biased region" description="Basic and acidic residues" evidence="1">
    <location>
        <begin position="1500"/>
        <end position="1509"/>
    </location>
</feature>
<feature type="compositionally biased region" description="Acidic residues" evidence="1">
    <location>
        <begin position="1690"/>
        <end position="1712"/>
    </location>
</feature>
<feature type="compositionally biased region" description="Pro residues" evidence="1">
    <location>
        <begin position="342"/>
        <end position="352"/>
    </location>
</feature>
<feature type="compositionally biased region" description="Low complexity" evidence="1">
    <location>
        <begin position="306"/>
        <end position="318"/>
    </location>
</feature>
<dbReference type="InParanoid" id="A0A6I8TA83"/>
<feature type="region of interest" description="Disordered" evidence="1">
    <location>
        <begin position="894"/>
        <end position="913"/>
    </location>
</feature>
<feature type="compositionally biased region" description="Polar residues" evidence="1">
    <location>
        <begin position="780"/>
        <end position="796"/>
    </location>
</feature>
<feature type="compositionally biased region" description="Polar residues" evidence="1">
    <location>
        <begin position="124"/>
        <end position="136"/>
    </location>
</feature>
<feature type="compositionally biased region" description="Pro residues" evidence="1">
    <location>
        <begin position="505"/>
        <end position="520"/>
    </location>
</feature>
<feature type="compositionally biased region" description="Basic and acidic residues" evidence="1">
    <location>
        <begin position="263"/>
        <end position="272"/>
    </location>
</feature>
<feature type="compositionally biased region" description="Low complexity" evidence="1">
    <location>
        <begin position="141"/>
        <end position="161"/>
    </location>
</feature>
<feature type="compositionally biased region" description="Acidic residues" evidence="1">
    <location>
        <begin position="1225"/>
        <end position="1246"/>
    </location>
</feature>
<feature type="compositionally biased region" description="Basic and acidic residues" evidence="1">
    <location>
        <begin position="1341"/>
        <end position="1357"/>
    </location>
</feature>
<feature type="compositionally biased region" description="Low complexity" evidence="1">
    <location>
        <begin position="394"/>
        <end position="427"/>
    </location>
</feature>
<feature type="compositionally biased region" description="Polar residues" evidence="1">
    <location>
        <begin position="833"/>
        <end position="842"/>
    </location>
</feature>
<organism evidence="2 3">
    <name type="scientific">Aedes aegypti</name>
    <name type="common">Yellowfever mosquito</name>
    <name type="synonym">Culex aegypti</name>
    <dbReference type="NCBI Taxonomy" id="7159"/>
    <lineage>
        <taxon>Eukaryota</taxon>
        <taxon>Metazoa</taxon>
        <taxon>Ecdysozoa</taxon>
        <taxon>Arthropoda</taxon>
        <taxon>Hexapoda</taxon>
        <taxon>Insecta</taxon>
        <taxon>Pterygota</taxon>
        <taxon>Neoptera</taxon>
        <taxon>Endopterygota</taxon>
        <taxon>Diptera</taxon>
        <taxon>Nematocera</taxon>
        <taxon>Culicoidea</taxon>
        <taxon>Culicidae</taxon>
        <taxon>Culicinae</taxon>
        <taxon>Aedini</taxon>
        <taxon>Aedes</taxon>
        <taxon>Stegomyia</taxon>
    </lineage>
</organism>
<feature type="compositionally biased region" description="Low complexity" evidence="1">
    <location>
        <begin position="521"/>
        <end position="532"/>
    </location>
</feature>
<feature type="compositionally biased region" description="Low complexity" evidence="1">
    <location>
        <begin position="1271"/>
        <end position="1298"/>
    </location>
</feature>
<feature type="region of interest" description="Disordered" evidence="1">
    <location>
        <begin position="1898"/>
        <end position="1967"/>
    </location>
</feature>
<dbReference type="Proteomes" id="UP000008820">
    <property type="component" value="Chromosome 2"/>
</dbReference>
<feature type="compositionally biased region" description="Low complexity" evidence="1">
    <location>
        <begin position="480"/>
        <end position="491"/>
    </location>
</feature>
<dbReference type="FunCoup" id="A0A6I8TA83">
    <property type="interactions" value="56"/>
</dbReference>
<feature type="compositionally biased region" description="Polar residues" evidence="1">
    <location>
        <begin position="354"/>
        <end position="370"/>
    </location>
</feature>
<dbReference type="EnsemblMetazoa" id="AAEL004972-RD">
    <property type="protein sequence ID" value="AAEL004972-PD"/>
    <property type="gene ID" value="AAEL004972"/>
</dbReference>
<feature type="compositionally biased region" description="Low complexity" evidence="1">
    <location>
        <begin position="1921"/>
        <end position="1933"/>
    </location>
</feature>
<feature type="region of interest" description="Disordered" evidence="1">
    <location>
        <begin position="808"/>
        <end position="842"/>
    </location>
</feature>
<protein>
    <submittedName>
        <fullName evidence="2">Uncharacterized protein</fullName>
    </submittedName>
</protein>
<feature type="compositionally biased region" description="Low complexity" evidence="1">
    <location>
        <begin position="1806"/>
        <end position="1816"/>
    </location>
</feature>
<name>A0A6I8TA83_AEDAE</name>
<reference evidence="2 3" key="1">
    <citation type="submission" date="2017-06" db="EMBL/GenBank/DDBJ databases">
        <title>Aedes aegypti genome working group (AGWG) sequencing and assembly.</title>
        <authorList>
            <consortium name="Aedes aegypti Genome Working Group (AGWG)"/>
            <person name="Matthews B.J."/>
        </authorList>
    </citation>
    <scope>NUCLEOTIDE SEQUENCE [LARGE SCALE GENOMIC DNA]</scope>
    <source>
        <strain evidence="2 3">LVP_AGWG</strain>
    </source>
</reference>
<feature type="compositionally biased region" description="Low complexity" evidence="1">
    <location>
        <begin position="694"/>
        <end position="717"/>
    </location>
</feature>
<dbReference type="OrthoDB" id="6107953at2759"/>
<feature type="region of interest" description="Disordered" evidence="1">
    <location>
        <begin position="60"/>
        <end position="81"/>
    </location>
</feature>
<keyword evidence="3" id="KW-1185">Reference proteome</keyword>
<dbReference type="EnsemblMetazoa" id="AAEL004972-RG">
    <property type="protein sequence ID" value="AAEL004972-PG"/>
    <property type="gene ID" value="AAEL004972"/>
</dbReference>
<feature type="compositionally biased region" description="Acidic residues" evidence="1">
    <location>
        <begin position="1513"/>
        <end position="1539"/>
    </location>
</feature>
<gene>
    <name evidence="2" type="primary">5565778</name>
</gene>
<feature type="compositionally biased region" description="Low complexity" evidence="1">
    <location>
        <begin position="823"/>
        <end position="832"/>
    </location>
</feature>
<feature type="region of interest" description="Disordered" evidence="1">
    <location>
        <begin position="774"/>
        <end position="796"/>
    </location>
</feature>
<feature type="compositionally biased region" description="Pro residues" evidence="1">
    <location>
        <begin position="204"/>
        <end position="214"/>
    </location>
</feature>
<feature type="compositionally biased region" description="Acidic residues" evidence="1">
    <location>
        <begin position="1358"/>
        <end position="1386"/>
    </location>
</feature>
<proteinExistence type="predicted"/>